<dbReference type="SUPFAM" id="SSF46785">
    <property type="entry name" value="Winged helix' DNA-binding domain"/>
    <property type="match status" value="1"/>
</dbReference>
<gene>
    <name evidence="6" type="ORF">DBZ36_18185</name>
</gene>
<dbReference type="Proteomes" id="UP000286482">
    <property type="component" value="Unassembled WGS sequence"/>
</dbReference>
<evidence type="ECO:0000256" key="2">
    <source>
        <dbReference type="ARBA" id="ARBA00023015"/>
    </source>
</evidence>
<dbReference type="InterPro" id="IPR036388">
    <property type="entry name" value="WH-like_DNA-bd_sf"/>
</dbReference>
<dbReference type="PANTHER" id="PTHR30537:SF5">
    <property type="entry name" value="HTH-TYPE TRANSCRIPTIONAL ACTIVATOR TTDR-RELATED"/>
    <property type="match status" value="1"/>
</dbReference>
<feature type="domain" description="HTH lysR-type" evidence="5">
    <location>
        <begin position="20"/>
        <end position="77"/>
    </location>
</feature>
<proteinExistence type="inferred from homology"/>
<evidence type="ECO:0000259" key="5">
    <source>
        <dbReference type="PROSITE" id="PS50931"/>
    </source>
</evidence>
<evidence type="ECO:0000256" key="1">
    <source>
        <dbReference type="ARBA" id="ARBA00009437"/>
    </source>
</evidence>
<evidence type="ECO:0000256" key="4">
    <source>
        <dbReference type="ARBA" id="ARBA00023163"/>
    </source>
</evidence>
<dbReference type="InterPro" id="IPR000847">
    <property type="entry name" value="LysR_HTH_N"/>
</dbReference>
<dbReference type="GO" id="GO:0003700">
    <property type="term" value="F:DNA-binding transcription factor activity"/>
    <property type="evidence" value="ECO:0007669"/>
    <property type="project" value="InterPro"/>
</dbReference>
<dbReference type="PANTHER" id="PTHR30537">
    <property type="entry name" value="HTH-TYPE TRANSCRIPTIONAL REGULATOR"/>
    <property type="match status" value="1"/>
</dbReference>
<keyword evidence="4" id="KW-0804">Transcription</keyword>
<keyword evidence="7" id="KW-1185">Reference proteome</keyword>
<accession>A0A420E6J4</accession>
<evidence type="ECO:0000256" key="3">
    <source>
        <dbReference type="ARBA" id="ARBA00023125"/>
    </source>
</evidence>
<evidence type="ECO:0000313" key="7">
    <source>
        <dbReference type="Proteomes" id="UP000286482"/>
    </source>
</evidence>
<reference evidence="6 7" key="1">
    <citation type="submission" date="2018-09" db="EMBL/GenBank/DDBJ databases">
        <authorList>
            <person name="Wang Z."/>
        </authorList>
    </citation>
    <scope>NUCLEOTIDE SEQUENCE [LARGE SCALE GENOMIC DNA]</scope>
    <source>
        <strain evidence="6 7">ALS 81</strain>
    </source>
</reference>
<dbReference type="RefSeq" id="WP_120356411.1">
    <property type="nucleotide sequence ID" value="NZ_RAQO01000010.1"/>
</dbReference>
<keyword evidence="3" id="KW-0238">DNA-binding</keyword>
<dbReference type="PROSITE" id="PS50931">
    <property type="entry name" value="HTH_LYSR"/>
    <property type="match status" value="1"/>
</dbReference>
<dbReference type="GO" id="GO:0003677">
    <property type="term" value="F:DNA binding"/>
    <property type="evidence" value="ECO:0007669"/>
    <property type="project" value="UniProtKB-KW"/>
</dbReference>
<sequence>MKFLTLNAENFLFVGVVMRIKFEDLELLSMLSKCISLSDASLTLDIPQPTLSRRVKRLESNVGQRIFNRGRAPSILTDFGKMFIGKVEPLLQAYEDVDSFILQTKQVPEGLLTIEAEPVLADLLLGGFVQQFKTKYPKIGINIITLKSDAWHTPLDKGIRIIANFPSDEGLVAKPFVSSYVSFYAAPELIARNLELRHPTDLQAIPCVLWDNGKDKLGTWSYQENGFSRELELVPDIIVDNGQRAKQAAVSGLGVISSPELVVRAEVESGKLTELFLGAHRQQVQSYIVFRDRQFLPLHERLCIDELDIFMNELPQCVLSAA</sequence>
<dbReference type="OrthoDB" id="9786526at2"/>
<dbReference type="PRINTS" id="PR00039">
    <property type="entry name" value="HTHLYSR"/>
</dbReference>
<keyword evidence="2" id="KW-0805">Transcription regulation</keyword>
<dbReference type="Pfam" id="PF00126">
    <property type="entry name" value="HTH_1"/>
    <property type="match status" value="1"/>
</dbReference>
<comment type="similarity">
    <text evidence="1">Belongs to the LysR transcriptional regulatory family.</text>
</comment>
<dbReference type="InterPro" id="IPR005119">
    <property type="entry name" value="LysR_subst-bd"/>
</dbReference>
<dbReference type="Gene3D" id="1.10.10.10">
    <property type="entry name" value="Winged helix-like DNA-binding domain superfamily/Winged helix DNA-binding domain"/>
    <property type="match status" value="1"/>
</dbReference>
<comment type="caution">
    <text evidence="6">The sequence shown here is derived from an EMBL/GenBank/DDBJ whole genome shotgun (WGS) entry which is preliminary data.</text>
</comment>
<dbReference type="SUPFAM" id="SSF53850">
    <property type="entry name" value="Periplasmic binding protein-like II"/>
    <property type="match status" value="1"/>
</dbReference>
<name>A0A420E6J4_9ALTE</name>
<dbReference type="Gene3D" id="3.40.190.290">
    <property type="match status" value="1"/>
</dbReference>
<dbReference type="AlphaFoldDB" id="A0A420E6J4"/>
<evidence type="ECO:0000313" key="6">
    <source>
        <dbReference type="EMBL" id="RKF13701.1"/>
    </source>
</evidence>
<organism evidence="6 7">
    <name type="scientific">Alginatibacterium sediminis</name>
    <dbReference type="NCBI Taxonomy" id="2164068"/>
    <lineage>
        <taxon>Bacteria</taxon>
        <taxon>Pseudomonadati</taxon>
        <taxon>Pseudomonadota</taxon>
        <taxon>Gammaproteobacteria</taxon>
        <taxon>Alteromonadales</taxon>
        <taxon>Alteromonadaceae</taxon>
        <taxon>Alginatibacterium</taxon>
    </lineage>
</organism>
<dbReference type="InterPro" id="IPR036390">
    <property type="entry name" value="WH_DNA-bd_sf"/>
</dbReference>
<dbReference type="Pfam" id="PF03466">
    <property type="entry name" value="LysR_substrate"/>
    <property type="match status" value="1"/>
</dbReference>
<protein>
    <submittedName>
        <fullName evidence="6">LysR family transcriptional regulator</fullName>
    </submittedName>
</protein>
<dbReference type="EMBL" id="RAQO01000010">
    <property type="protein sequence ID" value="RKF13701.1"/>
    <property type="molecule type" value="Genomic_DNA"/>
</dbReference>
<dbReference type="InterPro" id="IPR058163">
    <property type="entry name" value="LysR-type_TF_proteobact-type"/>
</dbReference>